<dbReference type="PROSITE" id="PS00101">
    <property type="entry name" value="HEXAPEP_TRANSFERASES"/>
    <property type="match status" value="1"/>
</dbReference>
<proteinExistence type="predicted"/>
<name>A0A1G5I3L0_9BACT</name>
<keyword evidence="3" id="KW-0012">Acyltransferase</keyword>
<protein>
    <submittedName>
        <fullName evidence="4">Acetyltransferase (Isoleucine patch superfamily)</fullName>
    </submittedName>
</protein>
<evidence type="ECO:0000313" key="5">
    <source>
        <dbReference type="Proteomes" id="UP000198870"/>
    </source>
</evidence>
<dbReference type="OrthoDB" id="9815592at2"/>
<evidence type="ECO:0000256" key="1">
    <source>
        <dbReference type="ARBA" id="ARBA00022679"/>
    </source>
</evidence>
<dbReference type="STRING" id="419481.SAMN05216233_11725"/>
<dbReference type="Pfam" id="PF00132">
    <property type="entry name" value="Hexapep"/>
    <property type="match status" value="1"/>
</dbReference>
<sequence length="240" mass="26809">MKKDHRPYWLKRLYILFQKYYTNRYVRPQFDAMGRGGAYMKPWHLELFGGPIRIGSYPTVIAAPDRKVRLTVWSADPDVKGITIGDYCLVCPGVRILAASEITIGESCMIASGAYITDSDWHGIYDRSLPIGKTCPVILEENVWVGDSAIICKGVRIGKNSIIGAGAVVASDIPENAIAVGNPARVIKYLDADTKFRTRGEWLSNPGKLAREFEIIDRDQLRGNSVLGWVRSLFFPRQGD</sequence>
<dbReference type="EMBL" id="FMUX01000017">
    <property type="protein sequence ID" value="SCY69978.1"/>
    <property type="molecule type" value="Genomic_DNA"/>
</dbReference>
<keyword evidence="5" id="KW-1185">Reference proteome</keyword>
<dbReference type="CDD" id="cd04647">
    <property type="entry name" value="LbH_MAT_like"/>
    <property type="match status" value="1"/>
</dbReference>
<dbReference type="InterPro" id="IPR051159">
    <property type="entry name" value="Hexapeptide_acetyltransf"/>
</dbReference>
<dbReference type="SUPFAM" id="SSF51161">
    <property type="entry name" value="Trimeric LpxA-like enzymes"/>
    <property type="match status" value="1"/>
</dbReference>
<dbReference type="Gene3D" id="2.160.10.10">
    <property type="entry name" value="Hexapeptide repeat proteins"/>
    <property type="match status" value="1"/>
</dbReference>
<keyword evidence="2" id="KW-0677">Repeat</keyword>
<dbReference type="PANTHER" id="PTHR23416">
    <property type="entry name" value="SIALIC ACID SYNTHASE-RELATED"/>
    <property type="match status" value="1"/>
</dbReference>
<dbReference type="Proteomes" id="UP000198870">
    <property type="component" value="Unassembled WGS sequence"/>
</dbReference>
<keyword evidence="1 4" id="KW-0808">Transferase</keyword>
<dbReference type="InterPro" id="IPR001451">
    <property type="entry name" value="Hexapep"/>
</dbReference>
<dbReference type="AlphaFoldDB" id="A0A1G5I3L0"/>
<dbReference type="RefSeq" id="WP_092213174.1">
    <property type="nucleotide sequence ID" value="NZ_FMUX01000017.1"/>
</dbReference>
<gene>
    <name evidence="4" type="ORF">SAMN05216233_11725</name>
</gene>
<reference evidence="4 5" key="1">
    <citation type="submission" date="2016-10" db="EMBL/GenBank/DDBJ databases">
        <authorList>
            <person name="de Groot N.N."/>
        </authorList>
    </citation>
    <scope>NUCLEOTIDE SEQUENCE [LARGE SCALE GENOMIC DNA]</scope>
    <source>
        <strain evidence="4 5">AA1</strain>
    </source>
</reference>
<evidence type="ECO:0000256" key="3">
    <source>
        <dbReference type="ARBA" id="ARBA00023315"/>
    </source>
</evidence>
<dbReference type="InterPro" id="IPR011004">
    <property type="entry name" value="Trimer_LpxA-like_sf"/>
</dbReference>
<evidence type="ECO:0000256" key="2">
    <source>
        <dbReference type="ARBA" id="ARBA00022737"/>
    </source>
</evidence>
<dbReference type="InterPro" id="IPR018357">
    <property type="entry name" value="Hexapep_transf_CS"/>
</dbReference>
<accession>A0A1G5I3L0</accession>
<dbReference type="GO" id="GO:0016746">
    <property type="term" value="F:acyltransferase activity"/>
    <property type="evidence" value="ECO:0007669"/>
    <property type="project" value="UniProtKB-KW"/>
</dbReference>
<evidence type="ECO:0000313" key="4">
    <source>
        <dbReference type="EMBL" id="SCY69978.1"/>
    </source>
</evidence>
<organism evidence="4 5">
    <name type="scientific">Desulfoluna spongiiphila</name>
    <dbReference type="NCBI Taxonomy" id="419481"/>
    <lineage>
        <taxon>Bacteria</taxon>
        <taxon>Pseudomonadati</taxon>
        <taxon>Thermodesulfobacteriota</taxon>
        <taxon>Desulfobacteria</taxon>
        <taxon>Desulfobacterales</taxon>
        <taxon>Desulfolunaceae</taxon>
        <taxon>Desulfoluna</taxon>
    </lineage>
</organism>